<feature type="transmembrane region" description="Helical" evidence="12">
    <location>
        <begin position="347"/>
        <end position="367"/>
    </location>
</feature>
<dbReference type="Proteomes" id="UP000030023">
    <property type="component" value="Unassembled WGS sequence"/>
</dbReference>
<reference evidence="15 16" key="1">
    <citation type="journal article" date="2014" name="Antonie Van Leeuwenhoek">
        <title>Oenococcus alcoholitolerans sp. nov., a lactic acid bacteria isolated from cachaca and ethanol fermentation processes.</title>
        <authorList>
            <person name="Badotti F."/>
            <person name="Moreira A.P."/>
            <person name="Tonon L.A."/>
            <person name="de Lucena B.T."/>
            <person name="Gomes Fde C."/>
            <person name="Kruger R."/>
            <person name="Thompson C.C."/>
            <person name="de Morais M.A.Jr."/>
            <person name="Rosa C.A."/>
            <person name="Thompson F.L."/>
        </authorList>
    </citation>
    <scope>NUCLEOTIDE SEQUENCE [LARGE SCALE GENOMIC DNA]</scope>
    <source>
        <strain evidence="15 16">UFRJ-M7.2.18</strain>
    </source>
</reference>
<dbReference type="SUPFAM" id="SSF55604">
    <property type="entry name" value="Glucose permease domain IIB"/>
    <property type="match status" value="1"/>
</dbReference>
<sequence length="383" mass="40803">MANDDYSRIGKEIFDGIGGPENVSKLIHCMTRVRITIKDYDKVDMQKLRKIPGIMGVVKDDTLQVVVGPGKVNKVAQSMVDSVGVKLGENFPDQVKNENLSLEEETALNKQKAKDKYNKPSKFKAVLKSISNIFVPMIPAFVGAGMIAGIASILQNLVTAKTLDANSWGQIIDILNIIKNGIFSYLVIYTGINAASEFGATPAVGGVVGAITLLTGMNPDAPVKNLFNGQALVSGQGGIIGAIFAVWLLSLLEKRLHKIIPDSLDIIVVPTISLLVIGLITIFLIMPIAGVISTNLVGAINFVLHVGGGVSGFILGAAFLTMVMFGLHQILTPIHLEMINRTGSTQLLPILAMAGAGQVGAAAALWFRLRKNKDLVDKIKGAL</sequence>
<dbReference type="PROSITE" id="PS51103">
    <property type="entry name" value="PTS_EIIC_TYPE_1"/>
    <property type="match status" value="1"/>
</dbReference>
<evidence type="ECO:0000256" key="5">
    <source>
        <dbReference type="ARBA" id="ARBA00022679"/>
    </source>
</evidence>
<comment type="subcellular location">
    <subcellularLocation>
        <location evidence="1">Cell membrane</location>
        <topology evidence="1">Multi-pass membrane protein</topology>
    </subcellularLocation>
</comment>
<dbReference type="InterPro" id="IPR018113">
    <property type="entry name" value="PTrfase_EIIB_Cys"/>
</dbReference>
<dbReference type="InterPro" id="IPR003352">
    <property type="entry name" value="PTS_EIIC"/>
</dbReference>
<evidence type="ECO:0000256" key="1">
    <source>
        <dbReference type="ARBA" id="ARBA00004651"/>
    </source>
</evidence>
<keyword evidence="10 12" id="KW-0472">Membrane</keyword>
<protein>
    <submittedName>
        <fullName evidence="15">PTS sugar transporter</fullName>
    </submittedName>
</protein>
<evidence type="ECO:0000259" key="14">
    <source>
        <dbReference type="PROSITE" id="PS51103"/>
    </source>
</evidence>
<name>A0ABR4XRQ2_9LACO</name>
<accession>A0ABR4XRQ2</accession>
<dbReference type="InterPro" id="IPR050558">
    <property type="entry name" value="PTS_Sugar-Specific_Components"/>
</dbReference>
<evidence type="ECO:0000256" key="6">
    <source>
        <dbReference type="ARBA" id="ARBA00022683"/>
    </source>
</evidence>
<dbReference type="Pfam" id="PF00367">
    <property type="entry name" value="PTS_EIIB"/>
    <property type="match status" value="1"/>
</dbReference>
<evidence type="ECO:0000313" key="16">
    <source>
        <dbReference type="Proteomes" id="UP000030023"/>
    </source>
</evidence>
<feature type="domain" description="PTS EIIB type-1" evidence="13">
    <location>
        <begin position="7"/>
        <end position="89"/>
    </location>
</feature>
<keyword evidence="9 12" id="KW-1133">Transmembrane helix</keyword>
<evidence type="ECO:0000259" key="13">
    <source>
        <dbReference type="PROSITE" id="PS51098"/>
    </source>
</evidence>
<keyword evidence="2" id="KW-0813">Transport</keyword>
<evidence type="ECO:0000256" key="2">
    <source>
        <dbReference type="ARBA" id="ARBA00022448"/>
    </source>
</evidence>
<feature type="transmembrane region" description="Helical" evidence="12">
    <location>
        <begin position="133"/>
        <end position="154"/>
    </location>
</feature>
<comment type="caution">
    <text evidence="15">The sequence shown here is derived from an EMBL/GenBank/DDBJ whole genome shotgun (WGS) entry which is preliminary data.</text>
</comment>
<evidence type="ECO:0000256" key="8">
    <source>
        <dbReference type="ARBA" id="ARBA00022777"/>
    </source>
</evidence>
<proteinExistence type="predicted"/>
<gene>
    <name evidence="15" type="ORF">Q757_03115</name>
</gene>
<dbReference type="Pfam" id="PF02378">
    <property type="entry name" value="PTS_EIIC"/>
    <property type="match status" value="1"/>
</dbReference>
<dbReference type="PROSITE" id="PS01035">
    <property type="entry name" value="PTS_EIIB_TYPE_1_CYS"/>
    <property type="match status" value="1"/>
</dbReference>
<keyword evidence="6" id="KW-0598">Phosphotransferase system</keyword>
<dbReference type="PANTHER" id="PTHR30175:SF3">
    <property type="entry name" value="PTS SYSTEM N-ACETYLMURAMIC ACID-SPECIFIC EIIBC COMPONENT"/>
    <property type="match status" value="1"/>
</dbReference>
<evidence type="ECO:0000256" key="4">
    <source>
        <dbReference type="ARBA" id="ARBA00022597"/>
    </source>
</evidence>
<evidence type="ECO:0000256" key="3">
    <source>
        <dbReference type="ARBA" id="ARBA00022475"/>
    </source>
</evidence>
<keyword evidence="3" id="KW-1003">Cell membrane</keyword>
<feature type="transmembrane region" description="Helical" evidence="12">
    <location>
        <begin position="264"/>
        <end position="290"/>
    </location>
</feature>
<dbReference type="InterPro" id="IPR013013">
    <property type="entry name" value="PTS_EIIC_1"/>
</dbReference>
<feature type="transmembrane region" description="Helical" evidence="12">
    <location>
        <begin position="302"/>
        <end position="327"/>
    </location>
</feature>
<keyword evidence="7 12" id="KW-0812">Transmembrane</keyword>
<evidence type="ECO:0000256" key="11">
    <source>
        <dbReference type="PROSITE-ProRule" id="PRU00421"/>
    </source>
</evidence>
<organism evidence="15 16">
    <name type="scientific">Oenococcus alcoholitolerans</name>
    <dbReference type="NCBI Taxonomy" id="931074"/>
    <lineage>
        <taxon>Bacteria</taxon>
        <taxon>Bacillati</taxon>
        <taxon>Bacillota</taxon>
        <taxon>Bacilli</taxon>
        <taxon>Lactobacillales</taxon>
        <taxon>Lactobacillaceae</taxon>
        <taxon>Oenococcus</taxon>
    </lineage>
</organism>
<feature type="transmembrane region" description="Helical" evidence="12">
    <location>
        <begin position="199"/>
        <end position="217"/>
    </location>
</feature>
<dbReference type="EMBL" id="AXCV01000100">
    <property type="protein sequence ID" value="KGO32090.1"/>
    <property type="molecule type" value="Genomic_DNA"/>
</dbReference>
<dbReference type="Gene3D" id="3.30.1360.60">
    <property type="entry name" value="Glucose permease domain IIB"/>
    <property type="match status" value="1"/>
</dbReference>
<evidence type="ECO:0000256" key="10">
    <source>
        <dbReference type="ARBA" id="ARBA00023136"/>
    </source>
</evidence>
<evidence type="ECO:0000256" key="9">
    <source>
        <dbReference type="ARBA" id="ARBA00022989"/>
    </source>
</evidence>
<feature type="transmembrane region" description="Helical" evidence="12">
    <location>
        <begin position="174"/>
        <end position="192"/>
    </location>
</feature>
<evidence type="ECO:0000313" key="15">
    <source>
        <dbReference type="EMBL" id="KGO32090.1"/>
    </source>
</evidence>
<feature type="active site" description="Phosphocysteine intermediate; for EIIB activity" evidence="11">
    <location>
        <position position="29"/>
    </location>
</feature>
<feature type="domain" description="PTS EIIC type-1" evidence="14">
    <location>
        <begin position="128"/>
        <end position="383"/>
    </location>
</feature>
<dbReference type="InterPro" id="IPR001996">
    <property type="entry name" value="PTS_IIB_1"/>
</dbReference>
<keyword evidence="8" id="KW-0418">Kinase</keyword>
<evidence type="ECO:0000256" key="12">
    <source>
        <dbReference type="SAM" id="Phobius"/>
    </source>
</evidence>
<evidence type="ECO:0000256" key="7">
    <source>
        <dbReference type="ARBA" id="ARBA00022692"/>
    </source>
</evidence>
<keyword evidence="5" id="KW-0808">Transferase</keyword>
<dbReference type="PROSITE" id="PS51098">
    <property type="entry name" value="PTS_EIIB_TYPE_1"/>
    <property type="match status" value="1"/>
</dbReference>
<keyword evidence="16" id="KW-1185">Reference proteome</keyword>
<keyword evidence="4 15" id="KW-0762">Sugar transport</keyword>
<dbReference type="PANTHER" id="PTHR30175">
    <property type="entry name" value="PHOSPHOTRANSFERASE SYSTEM TRANSPORT PROTEIN"/>
    <property type="match status" value="1"/>
</dbReference>
<dbReference type="InterPro" id="IPR036878">
    <property type="entry name" value="Glu_permease_IIB"/>
</dbReference>
<dbReference type="CDD" id="cd00212">
    <property type="entry name" value="PTS_IIB_glc"/>
    <property type="match status" value="1"/>
</dbReference>
<feature type="transmembrane region" description="Helical" evidence="12">
    <location>
        <begin position="229"/>
        <end position="252"/>
    </location>
</feature>
<feature type="non-terminal residue" evidence="15">
    <location>
        <position position="383"/>
    </location>
</feature>